<dbReference type="Gene3D" id="1.20.120.1750">
    <property type="match status" value="1"/>
</dbReference>
<protein>
    <recommendedName>
        <fullName evidence="2">RBR-type E3 ubiquitin transferase</fullName>
        <ecNumber evidence="2">2.3.2.31</ecNumber>
    </recommendedName>
</protein>
<dbReference type="PROSITE" id="PS51873">
    <property type="entry name" value="TRIAD"/>
    <property type="match status" value="1"/>
</dbReference>
<proteinExistence type="predicted"/>
<dbReference type="SUPFAM" id="SSF57850">
    <property type="entry name" value="RING/U-box"/>
    <property type="match status" value="2"/>
</dbReference>
<dbReference type="EMBL" id="KN848075">
    <property type="protein sequence ID" value="KIX96931.1"/>
    <property type="molecule type" value="Genomic_DNA"/>
</dbReference>
<dbReference type="CDD" id="cd22584">
    <property type="entry name" value="Rcat_RBR_unk"/>
    <property type="match status" value="1"/>
</dbReference>
<evidence type="ECO:0000256" key="4">
    <source>
        <dbReference type="ARBA" id="ARBA00022723"/>
    </source>
</evidence>
<dbReference type="EC" id="2.3.2.31" evidence="2"/>
<dbReference type="STRING" id="1442371.A0A0D2IIW4"/>
<dbReference type="RefSeq" id="XP_016631054.1">
    <property type="nucleotide sequence ID" value="XM_016777544.1"/>
</dbReference>
<dbReference type="InterPro" id="IPR031127">
    <property type="entry name" value="E3_UB_ligase_RBR"/>
</dbReference>
<keyword evidence="6" id="KW-0863">Zinc-finger</keyword>
<gene>
    <name evidence="11" type="ORF">Z520_07045</name>
</gene>
<dbReference type="InterPro" id="IPR044066">
    <property type="entry name" value="TRIAD_supradom"/>
</dbReference>
<feature type="compositionally biased region" description="Basic and acidic residues" evidence="9">
    <location>
        <begin position="1"/>
        <end position="14"/>
    </location>
</feature>
<name>A0A0D2IIW4_9EURO</name>
<evidence type="ECO:0000256" key="3">
    <source>
        <dbReference type="ARBA" id="ARBA00022679"/>
    </source>
</evidence>
<keyword evidence="3" id="KW-0808">Transferase</keyword>
<dbReference type="AlphaFoldDB" id="A0A0D2IIW4"/>
<organism evidence="11 12">
    <name type="scientific">Fonsecaea multimorphosa CBS 102226</name>
    <dbReference type="NCBI Taxonomy" id="1442371"/>
    <lineage>
        <taxon>Eukaryota</taxon>
        <taxon>Fungi</taxon>
        <taxon>Dikarya</taxon>
        <taxon>Ascomycota</taxon>
        <taxon>Pezizomycotina</taxon>
        <taxon>Eurotiomycetes</taxon>
        <taxon>Chaetothyriomycetidae</taxon>
        <taxon>Chaetothyriales</taxon>
        <taxon>Herpotrichiellaceae</taxon>
        <taxon>Fonsecaea</taxon>
    </lineage>
</organism>
<feature type="domain" description="RING-type" evidence="10">
    <location>
        <begin position="165"/>
        <end position="377"/>
    </location>
</feature>
<keyword evidence="5" id="KW-0677">Repeat</keyword>
<evidence type="ECO:0000256" key="7">
    <source>
        <dbReference type="ARBA" id="ARBA00022786"/>
    </source>
</evidence>
<keyword evidence="7" id="KW-0833">Ubl conjugation pathway</keyword>
<dbReference type="Proteomes" id="UP000053411">
    <property type="component" value="Unassembled WGS sequence"/>
</dbReference>
<reference evidence="11 12" key="1">
    <citation type="submission" date="2015-01" db="EMBL/GenBank/DDBJ databases">
        <title>The Genome Sequence of Fonsecaea multimorphosa CBS 102226.</title>
        <authorList>
            <consortium name="The Broad Institute Genomics Platform"/>
            <person name="Cuomo C."/>
            <person name="de Hoog S."/>
            <person name="Gorbushina A."/>
            <person name="Stielow B."/>
            <person name="Teixiera M."/>
            <person name="Abouelleil A."/>
            <person name="Chapman S.B."/>
            <person name="Priest M."/>
            <person name="Young S.K."/>
            <person name="Wortman J."/>
            <person name="Nusbaum C."/>
            <person name="Birren B."/>
        </authorList>
    </citation>
    <scope>NUCLEOTIDE SEQUENCE [LARGE SCALE GENOMIC DNA]</scope>
    <source>
        <strain evidence="11 12">CBS 102226</strain>
    </source>
</reference>
<dbReference type="GO" id="GO:0016567">
    <property type="term" value="P:protein ubiquitination"/>
    <property type="evidence" value="ECO:0007669"/>
    <property type="project" value="InterPro"/>
</dbReference>
<evidence type="ECO:0000259" key="10">
    <source>
        <dbReference type="PROSITE" id="PS51873"/>
    </source>
</evidence>
<dbReference type="InterPro" id="IPR002867">
    <property type="entry name" value="IBR_dom"/>
</dbReference>
<keyword evidence="12" id="KW-1185">Reference proteome</keyword>
<dbReference type="PANTHER" id="PTHR11685">
    <property type="entry name" value="RBR FAMILY RING FINGER AND IBR DOMAIN-CONTAINING"/>
    <property type="match status" value="1"/>
</dbReference>
<dbReference type="InterPro" id="IPR013083">
    <property type="entry name" value="Znf_RING/FYVE/PHD"/>
</dbReference>
<dbReference type="Pfam" id="PF01485">
    <property type="entry name" value="IBR"/>
    <property type="match status" value="1"/>
</dbReference>
<evidence type="ECO:0000256" key="1">
    <source>
        <dbReference type="ARBA" id="ARBA00001798"/>
    </source>
</evidence>
<evidence type="ECO:0000256" key="9">
    <source>
        <dbReference type="SAM" id="MobiDB-lite"/>
    </source>
</evidence>
<sequence length="454" mass="51333">MSRAIDGDGDHEMAEPAAAESSHNRRRRCQIHISRHERLTLEAHIDSIGGRTYLDEQQWTMPDGHLCPLLRLPPITPGNPYFFHEQVTASGGTLPEPRREALPPLGTLVFDWDTEEAEDFADQRRRDRALASERLRAQEHLQQGHHANVPAGYPVHYPETPPSVRPKECAVCFEEHQPGELVVLHHCQCAYCLPCLNQAFRIGCKDRASFPPKCHKVPLRISALGSVLEPDVVERYKQIEAEFGAHRPFYCALLKCSAFIPETDHLPQQEVAVCPQCHNSTCRSCKQLQSDHTVWDIDVKKRTCPAEEEDVIKLYELGNEKEWRQCPTCGNMVEKTEGCEHMDCVCGVEFCYVCGALFDENSRCGCNDEDDEHDNQEDDEDEWNLDGFLAAERWPGAAAAFGPPSYPLCFHGATFPVAPDRWHEVVRRAYYAEYGGTPAYAELFRRGPARQPGA</sequence>
<dbReference type="GO" id="GO:0061630">
    <property type="term" value="F:ubiquitin protein ligase activity"/>
    <property type="evidence" value="ECO:0007669"/>
    <property type="project" value="UniProtKB-EC"/>
</dbReference>
<evidence type="ECO:0000313" key="11">
    <source>
        <dbReference type="EMBL" id="KIX96931.1"/>
    </source>
</evidence>
<evidence type="ECO:0000256" key="6">
    <source>
        <dbReference type="ARBA" id="ARBA00022771"/>
    </source>
</evidence>
<dbReference type="OrthoDB" id="9977870at2759"/>
<dbReference type="Gene3D" id="3.30.40.10">
    <property type="entry name" value="Zinc/RING finger domain, C3HC4 (zinc finger)"/>
    <property type="match status" value="1"/>
</dbReference>
<accession>A0A0D2IIW4</accession>
<evidence type="ECO:0000256" key="2">
    <source>
        <dbReference type="ARBA" id="ARBA00012251"/>
    </source>
</evidence>
<dbReference type="GeneID" id="27712791"/>
<dbReference type="GO" id="GO:0008270">
    <property type="term" value="F:zinc ion binding"/>
    <property type="evidence" value="ECO:0007669"/>
    <property type="project" value="UniProtKB-KW"/>
</dbReference>
<keyword evidence="8" id="KW-0862">Zinc</keyword>
<dbReference type="VEuPathDB" id="FungiDB:Z520_07045"/>
<comment type="catalytic activity">
    <reaction evidence="1">
        <text>[E2 ubiquitin-conjugating enzyme]-S-ubiquitinyl-L-cysteine + [acceptor protein]-L-lysine = [E2 ubiquitin-conjugating enzyme]-L-cysteine + [acceptor protein]-N(6)-ubiquitinyl-L-lysine.</text>
        <dbReference type="EC" id="2.3.2.31"/>
    </reaction>
</comment>
<evidence type="ECO:0000313" key="12">
    <source>
        <dbReference type="Proteomes" id="UP000053411"/>
    </source>
</evidence>
<evidence type="ECO:0000256" key="5">
    <source>
        <dbReference type="ARBA" id="ARBA00022737"/>
    </source>
</evidence>
<keyword evidence="4" id="KW-0479">Metal-binding</keyword>
<feature type="region of interest" description="Disordered" evidence="9">
    <location>
        <begin position="1"/>
        <end position="27"/>
    </location>
</feature>
<evidence type="ECO:0000256" key="8">
    <source>
        <dbReference type="ARBA" id="ARBA00022833"/>
    </source>
</evidence>